<dbReference type="CDD" id="cd19410">
    <property type="entry name" value="HK9-like_sensor"/>
    <property type="match status" value="1"/>
</dbReference>
<dbReference type="Proteomes" id="UP000733744">
    <property type="component" value="Unassembled WGS sequence"/>
</dbReference>
<dbReference type="Gene3D" id="3.30.565.10">
    <property type="entry name" value="Histidine kinase-like ATPase, C-terminal domain"/>
    <property type="match status" value="1"/>
</dbReference>
<dbReference type="InterPro" id="IPR007891">
    <property type="entry name" value="CHASE3"/>
</dbReference>
<dbReference type="InterPro" id="IPR005467">
    <property type="entry name" value="His_kinase_dom"/>
</dbReference>
<sequence length="500" mass="55959">MKTVPPLSTHTITASIWRLVFIISVFLAIFFGLLYWSVDQIATISRHVERTEVIERELHDLLADLLNAETGQRGYLLTLDEDYLEPYYTGITSSNAKLRHLQELITIRDAQNNLERMRPLIQQKSVELDQTISLAKQGQTQAALNIVQGHSGKQLMDELRLTIDATINIEMDALSKNRTHFMGQLNTMFIFIGIGSGLAFIVIFTSAVITAKRLGRPVAALLNNIETVTKGELNCPALISSNDEIGQIADAFNHMREHLLTAQQERGAAQKELERSNAELDNFAYVASHDLKAPLRGIRNLAEWIAEDIRNAVTDDTHENVRLLRSRVDRLDGLLESLLAYSRVGRKTTSAEAVDSGALISEISEYLAPPPGFAIACEGEMPILFTPKAPLEQVLRNLINNAIKHHDKDEGRIVVSAVKKDNDIEFHIKDDGPGIAPEFHKRIFQMFQTLKPRDQVEGSGMGLAIVQKTIENFGGCIRVESDPPHRGTTFVFTWPKNQNR</sequence>
<evidence type="ECO:0000259" key="9">
    <source>
        <dbReference type="PROSITE" id="PS50885"/>
    </source>
</evidence>
<evidence type="ECO:0000313" key="10">
    <source>
        <dbReference type="EMBL" id="TRX02917.1"/>
    </source>
</evidence>
<dbReference type="SUPFAM" id="SSF47384">
    <property type="entry name" value="Homodimeric domain of signal transducing histidine kinase"/>
    <property type="match status" value="1"/>
</dbReference>
<keyword evidence="7" id="KW-0472">Membrane</keyword>
<dbReference type="PRINTS" id="PR00344">
    <property type="entry name" value="BCTRLSENSOR"/>
</dbReference>
<dbReference type="CDD" id="cd06225">
    <property type="entry name" value="HAMP"/>
    <property type="match status" value="1"/>
</dbReference>
<dbReference type="InterPro" id="IPR003660">
    <property type="entry name" value="HAMP_dom"/>
</dbReference>
<dbReference type="SUPFAM" id="SSF55874">
    <property type="entry name" value="ATPase domain of HSP90 chaperone/DNA topoisomerase II/histidine kinase"/>
    <property type="match status" value="1"/>
</dbReference>
<evidence type="ECO:0000256" key="2">
    <source>
        <dbReference type="ARBA" id="ARBA00004370"/>
    </source>
</evidence>
<evidence type="ECO:0000313" key="11">
    <source>
        <dbReference type="Proteomes" id="UP000733744"/>
    </source>
</evidence>
<dbReference type="Gene3D" id="6.10.340.10">
    <property type="match status" value="1"/>
</dbReference>
<evidence type="ECO:0000256" key="6">
    <source>
        <dbReference type="ARBA" id="ARBA00022777"/>
    </source>
</evidence>
<dbReference type="InterPro" id="IPR003594">
    <property type="entry name" value="HATPase_dom"/>
</dbReference>
<keyword evidence="5" id="KW-0808">Transferase</keyword>
<comment type="caution">
    <text evidence="10">The sequence shown here is derived from an EMBL/GenBank/DDBJ whole genome shotgun (WGS) entry which is preliminary data.</text>
</comment>
<protein>
    <recommendedName>
        <fullName evidence="3">histidine kinase</fullName>
        <ecNumber evidence="3">2.7.13.3</ecNumber>
    </recommendedName>
</protein>
<dbReference type="PANTHER" id="PTHR42878">
    <property type="entry name" value="TWO-COMPONENT HISTIDINE KINASE"/>
    <property type="match status" value="1"/>
</dbReference>
<accession>A0ABY3CLI9</accession>
<gene>
    <name evidence="10" type="ORF">EKO24_001130</name>
</gene>
<dbReference type="Gene3D" id="1.10.287.130">
    <property type="match status" value="1"/>
</dbReference>
<evidence type="ECO:0000256" key="3">
    <source>
        <dbReference type="ARBA" id="ARBA00012438"/>
    </source>
</evidence>
<proteinExistence type="predicted"/>
<reference evidence="10 11" key="1">
    <citation type="journal article" date="2019" name="Antonie Van Leeuwenhoek">
        <title>Description of 'Ca. Methylobacter oryzae' KRF1, a novel species from the environmentally important Methylobacter clade 2.</title>
        <authorList>
            <person name="Khatri K."/>
            <person name="Mohite J.A."/>
            <person name="Pandit P.S."/>
            <person name="Bahulikar R."/>
            <person name="Rahalkar M.C."/>
        </authorList>
    </citation>
    <scope>NUCLEOTIDE SEQUENCE [LARGE SCALE GENOMIC DNA]</scope>
    <source>
        <strain evidence="10 11">KRF1</strain>
    </source>
</reference>
<dbReference type="RefSeq" id="WP_127028621.1">
    <property type="nucleotide sequence ID" value="NZ_RYFG02000009.1"/>
</dbReference>
<evidence type="ECO:0000256" key="7">
    <source>
        <dbReference type="SAM" id="Phobius"/>
    </source>
</evidence>
<feature type="transmembrane region" description="Helical" evidence="7">
    <location>
        <begin position="185"/>
        <end position="209"/>
    </location>
</feature>
<dbReference type="Pfam" id="PF05227">
    <property type="entry name" value="CHASE3"/>
    <property type="match status" value="1"/>
</dbReference>
<keyword evidence="11" id="KW-1185">Reference proteome</keyword>
<dbReference type="InterPro" id="IPR004358">
    <property type="entry name" value="Sig_transdc_His_kin-like_C"/>
</dbReference>
<dbReference type="CDD" id="cd00082">
    <property type="entry name" value="HisKA"/>
    <property type="match status" value="1"/>
</dbReference>
<keyword evidence="7" id="KW-0812">Transmembrane</keyword>
<dbReference type="Pfam" id="PF00512">
    <property type="entry name" value="HisKA"/>
    <property type="match status" value="1"/>
</dbReference>
<feature type="transmembrane region" description="Helical" evidence="7">
    <location>
        <begin position="16"/>
        <end position="36"/>
    </location>
</feature>
<dbReference type="PANTHER" id="PTHR42878:SF15">
    <property type="entry name" value="BACTERIOPHYTOCHROME"/>
    <property type="match status" value="1"/>
</dbReference>
<evidence type="ECO:0000259" key="8">
    <source>
        <dbReference type="PROSITE" id="PS50109"/>
    </source>
</evidence>
<organism evidence="10 11">
    <name type="scientific">Candidatus Methylobacter oryzae</name>
    <dbReference type="NCBI Taxonomy" id="2497749"/>
    <lineage>
        <taxon>Bacteria</taxon>
        <taxon>Pseudomonadati</taxon>
        <taxon>Pseudomonadota</taxon>
        <taxon>Gammaproteobacteria</taxon>
        <taxon>Methylococcales</taxon>
        <taxon>Methylococcaceae</taxon>
        <taxon>Methylobacter</taxon>
    </lineage>
</organism>
<dbReference type="PROSITE" id="PS50885">
    <property type="entry name" value="HAMP"/>
    <property type="match status" value="1"/>
</dbReference>
<dbReference type="EMBL" id="RYFG02000009">
    <property type="protein sequence ID" value="TRX02917.1"/>
    <property type="molecule type" value="Genomic_DNA"/>
</dbReference>
<evidence type="ECO:0000256" key="4">
    <source>
        <dbReference type="ARBA" id="ARBA00022553"/>
    </source>
</evidence>
<keyword evidence="4" id="KW-0597">Phosphoprotein</keyword>
<evidence type="ECO:0000256" key="5">
    <source>
        <dbReference type="ARBA" id="ARBA00022679"/>
    </source>
</evidence>
<dbReference type="SMART" id="SM00388">
    <property type="entry name" value="HisKA"/>
    <property type="match status" value="1"/>
</dbReference>
<dbReference type="InterPro" id="IPR003661">
    <property type="entry name" value="HisK_dim/P_dom"/>
</dbReference>
<feature type="domain" description="Histidine kinase" evidence="8">
    <location>
        <begin position="286"/>
        <end position="498"/>
    </location>
</feature>
<name>A0ABY3CLI9_9GAMM</name>
<keyword evidence="6" id="KW-0418">Kinase</keyword>
<evidence type="ECO:0000256" key="1">
    <source>
        <dbReference type="ARBA" id="ARBA00000085"/>
    </source>
</evidence>
<comment type="catalytic activity">
    <reaction evidence="1">
        <text>ATP + protein L-histidine = ADP + protein N-phospho-L-histidine.</text>
        <dbReference type="EC" id="2.7.13.3"/>
    </reaction>
</comment>
<dbReference type="InterPro" id="IPR050351">
    <property type="entry name" value="BphY/WalK/GraS-like"/>
</dbReference>
<dbReference type="CDD" id="cd00075">
    <property type="entry name" value="HATPase"/>
    <property type="match status" value="1"/>
</dbReference>
<dbReference type="SMART" id="SM00304">
    <property type="entry name" value="HAMP"/>
    <property type="match status" value="1"/>
</dbReference>
<keyword evidence="7" id="KW-1133">Transmembrane helix</keyword>
<dbReference type="SUPFAM" id="SSF158472">
    <property type="entry name" value="HAMP domain-like"/>
    <property type="match status" value="1"/>
</dbReference>
<comment type="subcellular location">
    <subcellularLocation>
        <location evidence="2">Membrane</location>
    </subcellularLocation>
</comment>
<dbReference type="Pfam" id="PF00672">
    <property type="entry name" value="HAMP"/>
    <property type="match status" value="1"/>
</dbReference>
<dbReference type="PROSITE" id="PS50109">
    <property type="entry name" value="HIS_KIN"/>
    <property type="match status" value="1"/>
</dbReference>
<dbReference type="Pfam" id="PF02518">
    <property type="entry name" value="HATPase_c"/>
    <property type="match status" value="1"/>
</dbReference>
<dbReference type="InterPro" id="IPR036890">
    <property type="entry name" value="HATPase_C_sf"/>
</dbReference>
<feature type="domain" description="HAMP" evidence="9">
    <location>
        <begin position="212"/>
        <end position="264"/>
    </location>
</feature>
<dbReference type="InterPro" id="IPR036097">
    <property type="entry name" value="HisK_dim/P_sf"/>
</dbReference>
<dbReference type="EC" id="2.7.13.3" evidence="3"/>
<dbReference type="SMART" id="SM00387">
    <property type="entry name" value="HATPase_c"/>
    <property type="match status" value="1"/>
</dbReference>